<evidence type="ECO:0000256" key="6">
    <source>
        <dbReference type="ARBA" id="ARBA00022839"/>
    </source>
</evidence>
<evidence type="ECO:0000256" key="4">
    <source>
        <dbReference type="ARBA" id="ARBA00022801"/>
    </source>
</evidence>
<dbReference type="GO" id="GO:0043138">
    <property type="term" value="F:3'-5' DNA helicase activity"/>
    <property type="evidence" value="ECO:0007669"/>
    <property type="project" value="UniProtKB-EC"/>
</dbReference>
<keyword evidence="4 15" id="KW-0378">Hydrolase</keyword>
<keyword evidence="3" id="KW-0227">DNA damage</keyword>
<evidence type="ECO:0000256" key="10">
    <source>
        <dbReference type="ARBA" id="ARBA00023235"/>
    </source>
</evidence>
<dbReference type="GO" id="GO:0033202">
    <property type="term" value="C:DNA helicase complex"/>
    <property type="evidence" value="ECO:0007669"/>
    <property type="project" value="TreeGrafter"/>
</dbReference>
<gene>
    <name evidence="19" type="ORF">EDC38_0590</name>
</gene>
<dbReference type="Pfam" id="PF13361">
    <property type="entry name" value="UvrD_C"/>
    <property type="match status" value="1"/>
</dbReference>
<dbReference type="SUPFAM" id="SSF52540">
    <property type="entry name" value="P-loop containing nucleoside triphosphate hydrolases"/>
    <property type="match status" value="1"/>
</dbReference>
<keyword evidence="20" id="KW-1185">Reference proteome</keyword>
<keyword evidence="5 15" id="KW-0347">Helicase</keyword>
<evidence type="ECO:0000256" key="13">
    <source>
        <dbReference type="ARBA" id="ARBA00034923"/>
    </source>
</evidence>
<sequence>MDPTTLDNLPHGAFSPDAPPDFDARQAALDPTRSFAVAAPAGSGKTGLLTQRVLTLLARCDAPEEVLAITFTRKAAGEMQDRIMAALREAAERPEPDNPHARRTWRLAQAVLQRDEECQWQLLMSPQRLRIQTIDSLCRAITRQLPLDSQLGAQPDTLDAPELAYRQAVHQFLARLETDDTVREDLKRLLRHLDTNLPAIETLLMRLLAKRDQWLGVMLEAQQAHARPYLEAVLQDVIEEQLNRVSEGIGYHASDLCHLADQAATNVEQDNPESPILRLKGITALPDPSPSTVADWQALAELMLTAKGEWRKRLTKKEGFPAGKPGAALKEQYGEWVAQIQEETPDLAEQLHAVRQLPPAEYTESQWQLLDSLTRLLPLLSAELTLVFKQLGATDYSAIAQAASFALGDEENPTDIALKLDYRIQHILVDEFQDTAAPQLRLLEQLTAGWQPDDGRTLFIVGDGMQSCYGFRDANVGLFLDAREHGIGEVPMTALDLTVNFRSQTNVVRWVNDIFSRAFPARDDIGRGAVRYSPSIAFNAPLENEAVQFYGCLHQNDSDDADSEAVNPEASPDKTLAQLQEAESVAELAEQALAADEEDSVAILVRSRPHLQWILPALARRGLHWQATEIDRLASRMAIVDLMSLTRALLSLDDRIAWLSILRAPWCGLDLNDLHALVTTDLGAQNPWPKYGWPMIWQQLQERDRISGISDTGRRCLDRLMSVLEPAWRERHRKPLRQWIEGVWLALGGPALLAEPGDVQDIPSYFNLVEKHQHGGGLRDWNTFERGVESLFAAPRADADPRLQVMTLHKSKGLEFDTVIIPGLDRASSNDDKELLLWQQRINQAGERQLLLGPLAPTGTDTDPLYQFMRNEAKLRDSFEATRLLYVGCTRAVKRLHLLACVGLDARSGKPRAPRQGSLLRTIWEPVQAQMLSAPAGTQSPSASANSDHAYEGLQHILRLPPDWQAPAPSEVTVLQAYRGREFGDEENLPEVEAPAARLARHTGTVLHNQLQRLSEQPLDAWSEAWAEEQRPFWTLQLRQFGWEPDTIAEALEKIRWGLHQTLTDPDGRWLLDPAHEESACELAIHHAVGAEVRESVIDRTFVDGGVRWIVDYKSSQPEADQSPEAFVTQEVATYTPQLARYAKVMQDLGETRPIKTALYFPLLASGKRLVEVNS</sequence>
<dbReference type="InterPro" id="IPR014016">
    <property type="entry name" value="UvrD-like_ATP-bd"/>
</dbReference>
<evidence type="ECO:0000256" key="16">
    <source>
        <dbReference type="SAM" id="MobiDB-lite"/>
    </source>
</evidence>
<evidence type="ECO:0000256" key="12">
    <source>
        <dbReference type="ARBA" id="ARBA00034808"/>
    </source>
</evidence>
<name>A0A3N1NVU9_9GAMM</name>
<comment type="catalytic activity">
    <reaction evidence="14">
        <text>ATP + H2O = ADP + phosphate + H(+)</text>
        <dbReference type="Rhea" id="RHEA:13065"/>
        <dbReference type="ChEBI" id="CHEBI:15377"/>
        <dbReference type="ChEBI" id="CHEBI:15378"/>
        <dbReference type="ChEBI" id="CHEBI:30616"/>
        <dbReference type="ChEBI" id="CHEBI:43474"/>
        <dbReference type="ChEBI" id="CHEBI:456216"/>
        <dbReference type="EC" id="5.6.2.4"/>
    </reaction>
</comment>
<dbReference type="Proteomes" id="UP000273643">
    <property type="component" value="Unassembled WGS sequence"/>
</dbReference>
<dbReference type="PANTHER" id="PTHR11070:SF2">
    <property type="entry name" value="ATP-DEPENDENT DNA HELICASE SRS2"/>
    <property type="match status" value="1"/>
</dbReference>
<evidence type="ECO:0000256" key="11">
    <source>
        <dbReference type="ARBA" id="ARBA00034617"/>
    </source>
</evidence>
<dbReference type="EC" id="5.6.2.4" evidence="12"/>
<dbReference type="Pfam" id="PF00580">
    <property type="entry name" value="UvrD-helicase"/>
    <property type="match status" value="1"/>
</dbReference>
<dbReference type="AlphaFoldDB" id="A0A3N1NVU9"/>
<dbReference type="GO" id="GO:0000725">
    <property type="term" value="P:recombinational repair"/>
    <property type="evidence" value="ECO:0007669"/>
    <property type="project" value="TreeGrafter"/>
</dbReference>
<comment type="caution">
    <text evidence="19">The sequence shown here is derived from an EMBL/GenBank/DDBJ whole genome shotgun (WGS) entry which is preliminary data.</text>
</comment>
<dbReference type="PROSITE" id="PS51217">
    <property type="entry name" value="UVRD_HELICASE_CTER"/>
    <property type="match status" value="1"/>
</dbReference>
<dbReference type="InterPro" id="IPR000212">
    <property type="entry name" value="DNA_helicase_UvrD/REP"/>
</dbReference>
<evidence type="ECO:0000256" key="2">
    <source>
        <dbReference type="ARBA" id="ARBA00022741"/>
    </source>
</evidence>
<dbReference type="InterPro" id="IPR011335">
    <property type="entry name" value="Restrct_endonuc-II-like"/>
</dbReference>
<comment type="catalytic activity">
    <reaction evidence="11">
        <text>Couples ATP hydrolysis with the unwinding of duplex DNA by translocating in the 3'-5' direction.</text>
        <dbReference type="EC" id="5.6.2.4"/>
    </reaction>
</comment>
<dbReference type="Gene3D" id="3.90.320.10">
    <property type="match status" value="1"/>
</dbReference>
<evidence type="ECO:0000256" key="5">
    <source>
        <dbReference type="ARBA" id="ARBA00022806"/>
    </source>
</evidence>
<feature type="domain" description="UvrD-like helicase C-terminal" evidence="18">
    <location>
        <begin position="532"/>
        <end position="813"/>
    </location>
</feature>
<proteinExistence type="predicted"/>
<feature type="domain" description="UvrD-like helicase ATP-binding" evidence="17">
    <location>
        <begin position="18"/>
        <end position="504"/>
    </location>
</feature>
<dbReference type="Pfam" id="PF12705">
    <property type="entry name" value="PDDEXK_1"/>
    <property type="match status" value="1"/>
</dbReference>
<accession>A0A3N1NVU9</accession>
<dbReference type="RefSeq" id="WP_123637251.1">
    <property type="nucleotide sequence ID" value="NZ_RJUK01000001.1"/>
</dbReference>
<dbReference type="GO" id="GO:0005524">
    <property type="term" value="F:ATP binding"/>
    <property type="evidence" value="ECO:0007669"/>
    <property type="project" value="UniProtKB-UniRule"/>
</dbReference>
<dbReference type="InterPro" id="IPR027417">
    <property type="entry name" value="P-loop_NTPase"/>
</dbReference>
<keyword evidence="1" id="KW-0540">Nuclease</keyword>
<evidence type="ECO:0000259" key="17">
    <source>
        <dbReference type="PROSITE" id="PS51198"/>
    </source>
</evidence>
<protein>
    <recommendedName>
        <fullName evidence="12">DNA 3'-5' helicase</fullName>
        <ecNumber evidence="12">5.6.2.4</ecNumber>
    </recommendedName>
    <alternativeName>
        <fullName evidence="13">DNA 3'-5' helicase II</fullName>
    </alternativeName>
</protein>
<evidence type="ECO:0000256" key="9">
    <source>
        <dbReference type="ARBA" id="ARBA00023204"/>
    </source>
</evidence>
<dbReference type="GO" id="GO:0004527">
    <property type="term" value="F:exonuclease activity"/>
    <property type="evidence" value="ECO:0007669"/>
    <property type="project" value="UniProtKB-KW"/>
</dbReference>
<dbReference type="OrthoDB" id="9810135at2"/>
<keyword evidence="2 15" id="KW-0547">Nucleotide-binding</keyword>
<dbReference type="Gene3D" id="3.40.50.300">
    <property type="entry name" value="P-loop containing nucleotide triphosphate hydrolases"/>
    <property type="match status" value="4"/>
</dbReference>
<keyword evidence="9" id="KW-0234">DNA repair</keyword>
<keyword evidence="8" id="KW-0238">DNA-binding</keyword>
<dbReference type="GO" id="GO:0003677">
    <property type="term" value="F:DNA binding"/>
    <property type="evidence" value="ECO:0007669"/>
    <property type="project" value="UniProtKB-KW"/>
</dbReference>
<evidence type="ECO:0000313" key="20">
    <source>
        <dbReference type="Proteomes" id="UP000273643"/>
    </source>
</evidence>
<evidence type="ECO:0000256" key="15">
    <source>
        <dbReference type="PROSITE-ProRule" id="PRU00560"/>
    </source>
</evidence>
<evidence type="ECO:0000256" key="1">
    <source>
        <dbReference type="ARBA" id="ARBA00022722"/>
    </source>
</evidence>
<dbReference type="SUPFAM" id="SSF52980">
    <property type="entry name" value="Restriction endonuclease-like"/>
    <property type="match status" value="1"/>
</dbReference>
<organism evidence="19 20">
    <name type="scientific">Marinimicrobium koreense</name>
    <dbReference type="NCBI Taxonomy" id="306545"/>
    <lineage>
        <taxon>Bacteria</taxon>
        <taxon>Pseudomonadati</taxon>
        <taxon>Pseudomonadota</taxon>
        <taxon>Gammaproteobacteria</taxon>
        <taxon>Cellvibrionales</taxon>
        <taxon>Cellvibrionaceae</taxon>
        <taxon>Marinimicrobium</taxon>
    </lineage>
</organism>
<dbReference type="PANTHER" id="PTHR11070">
    <property type="entry name" value="UVRD / RECB / PCRA DNA HELICASE FAMILY MEMBER"/>
    <property type="match status" value="1"/>
</dbReference>
<dbReference type="GO" id="GO:0005829">
    <property type="term" value="C:cytosol"/>
    <property type="evidence" value="ECO:0007669"/>
    <property type="project" value="TreeGrafter"/>
</dbReference>
<dbReference type="PROSITE" id="PS51198">
    <property type="entry name" value="UVRD_HELICASE_ATP_BIND"/>
    <property type="match status" value="1"/>
</dbReference>
<evidence type="ECO:0000256" key="14">
    <source>
        <dbReference type="ARBA" id="ARBA00048988"/>
    </source>
</evidence>
<keyword evidence="10" id="KW-0413">Isomerase</keyword>
<dbReference type="InterPro" id="IPR038726">
    <property type="entry name" value="PDDEXK_AddAB-type"/>
</dbReference>
<keyword evidence="7 15" id="KW-0067">ATP-binding</keyword>
<evidence type="ECO:0000256" key="3">
    <source>
        <dbReference type="ARBA" id="ARBA00022763"/>
    </source>
</evidence>
<reference evidence="19 20" key="1">
    <citation type="submission" date="2018-11" db="EMBL/GenBank/DDBJ databases">
        <title>Genomic Encyclopedia of Type Strains, Phase IV (KMG-IV): sequencing the most valuable type-strain genomes for metagenomic binning, comparative biology and taxonomic classification.</title>
        <authorList>
            <person name="Goeker M."/>
        </authorList>
    </citation>
    <scope>NUCLEOTIDE SEQUENCE [LARGE SCALE GENOMIC DNA]</scope>
    <source>
        <strain evidence="19 20">DSM 16974</strain>
    </source>
</reference>
<dbReference type="InterPro" id="IPR014017">
    <property type="entry name" value="DNA_helicase_UvrD-like_C"/>
</dbReference>
<dbReference type="InterPro" id="IPR011604">
    <property type="entry name" value="PDDEXK-like_dom_sf"/>
</dbReference>
<feature type="region of interest" description="Disordered" evidence="16">
    <location>
        <begin position="1"/>
        <end position="20"/>
    </location>
</feature>
<keyword evidence="6 19" id="KW-0269">Exonuclease</keyword>
<feature type="binding site" evidence="15">
    <location>
        <begin position="39"/>
        <end position="46"/>
    </location>
    <ligand>
        <name>ATP</name>
        <dbReference type="ChEBI" id="CHEBI:30616"/>
    </ligand>
</feature>
<dbReference type="EMBL" id="RJUK01000001">
    <property type="protein sequence ID" value="ROQ19999.1"/>
    <property type="molecule type" value="Genomic_DNA"/>
</dbReference>
<evidence type="ECO:0000313" key="19">
    <source>
        <dbReference type="EMBL" id="ROQ19999.1"/>
    </source>
</evidence>
<evidence type="ECO:0000256" key="8">
    <source>
        <dbReference type="ARBA" id="ARBA00023125"/>
    </source>
</evidence>
<evidence type="ECO:0000256" key="7">
    <source>
        <dbReference type="ARBA" id="ARBA00022840"/>
    </source>
</evidence>
<evidence type="ECO:0000259" key="18">
    <source>
        <dbReference type="PROSITE" id="PS51217"/>
    </source>
</evidence>